<sequence>MEYMQLSMDDYIQSKNEIKQELGGIVKSFVRIGWQLTRIDKSGAYKHDGYNTIAEFAKAEYGMNPSGVSRFMNVYERYSLPGDTPELQEQYKDFKFAQLTEMLQLPEEDRQIFHAEDKREDIRELKDFNKENENNPMNLLDWKSAQNTEDKLKATIQEFFHEKQGVLNTLYSSEAYQAGNIKGMSQIINPGDSMSYRKGTVFLMFHQEDITVKIFNGEKKNITWEQFFAYTQEIFAEAAAGNRTYENYFGIPEEAPAEPEKEEISPTTEQSVRPEPKIAPAQPEPTKEPVEKVDNSVDKCQKTAVEEKEELRTESTVLKPDFQTSEPKPKNTGKSQEIPLSEPEPQIPGQDNIQNHPEYMPEPVTEQDVRPESEIAPAQSEQPVESPITRKTYMDSLTAYGTADYLAKAMRSFANKTYNMLLDPAFWERWLNEKVDHNGRPWEN</sequence>
<evidence type="ECO:0000256" key="1">
    <source>
        <dbReference type="SAM" id="MobiDB-lite"/>
    </source>
</evidence>
<name>A0A8S5U001_9CAUD</name>
<organism evidence="2">
    <name type="scientific">Myoviridae sp. ctMne5</name>
    <dbReference type="NCBI Taxonomy" id="2825089"/>
    <lineage>
        <taxon>Viruses</taxon>
        <taxon>Duplodnaviria</taxon>
        <taxon>Heunggongvirae</taxon>
        <taxon>Uroviricota</taxon>
        <taxon>Caudoviricetes</taxon>
    </lineage>
</organism>
<evidence type="ECO:0000313" key="2">
    <source>
        <dbReference type="EMBL" id="DAF87759.1"/>
    </source>
</evidence>
<feature type="compositionally biased region" description="Basic and acidic residues" evidence="1">
    <location>
        <begin position="285"/>
        <end position="313"/>
    </location>
</feature>
<accession>A0A8S5U001</accession>
<feature type="region of interest" description="Disordered" evidence="1">
    <location>
        <begin position="254"/>
        <end position="387"/>
    </location>
</feature>
<proteinExistence type="predicted"/>
<protein>
    <submittedName>
        <fullName evidence="2">Uncharacterized protein</fullName>
    </submittedName>
</protein>
<dbReference type="EMBL" id="BK015967">
    <property type="protein sequence ID" value="DAF87759.1"/>
    <property type="molecule type" value="Genomic_DNA"/>
</dbReference>
<reference evidence="2" key="1">
    <citation type="journal article" date="2021" name="Proc. Natl. Acad. Sci. U.S.A.">
        <title>A Catalog of Tens of Thousands of Viruses from Human Metagenomes Reveals Hidden Associations with Chronic Diseases.</title>
        <authorList>
            <person name="Tisza M.J."/>
            <person name="Buck C.B."/>
        </authorList>
    </citation>
    <scope>NUCLEOTIDE SEQUENCE</scope>
    <source>
        <strain evidence="2">CtMne5</strain>
    </source>
</reference>